<proteinExistence type="predicted"/>
<dbReference type="InterPro" id="IPR036286">
    <property type="entry name" value="LexA/Signal_pep-like_sf"/>
</dbReference>
<accession>A0A2H0W6J8</accession>
<dbReference type="AlphaFoldDB" id="A0A2H0W6J8"/>
<evidence type="ECO:0000256" key="1">
    <source>
        <dbReference type="SAM" id="Phobius"/>
    </source>
</evidence>
<dbReference type="Proteomes" id="UP000231382">
    <property type="component" value="Unassembled WGS sequence"/>
</dbReference>
<dbReference type="EMBL" id="PEZW01000014">
    <property type="protein sequence ID" value="PIS07702.1"/>
    <property type="molecule type" value="Genomic_DNA"/>
</dbReference>
<sequence length="268" mass="28405">MAAQQGWNAEPVTRRDAVSATAGTKSAIAPLFITMLLLLVAWGSLFVVIVDGDSCFPLKTGDRALCLRFLSPHKGDLVVFDHPSLGTMIKVVTEDRIGVDVGGAVLHEGELYVAGSNPASQPVGIIQRSCVRGVVRFILISSTGGRSSASAEDTLEQPATIPSAGAQLPRKAVIDGRPEDILRTDRNMSGQDVLRIPGDWTRDYIPGRWTYDVGSGQCLKIAGSFLADPAMGQETVVEVEGGFSGSAQMGLPVFLLDHQIPNGNPVLP</sequence>
<keyword evidence="1" id="KW-0472">Membrane</keyword>
<gene>
    <name evidence="2" type="ORF">COT78_01890</name>
</gene>
<keyword evidence="1" id="KW-0812">Transmembrane</keyword>
<organism evidence="2 3">
    <name type="scientific">Candidatus Berkelbacteria bacterium CG10_big_fil_rev_8_21_14_0_10_43_13</name>
    <dbReference type="NCBI Taxonomy" id="1974514"/>
    <lineage>
        <taxon>Bacteria</taxon>
        <taxon>Candidatus Berkelbacteria</taxon>
    </lineage>
</organism>
<dbReference type="SUPFAM" id="SSF51306">
    <property type="entry name" value="LexA/Signal peptidase"/>
    <property type="match status" value="1"/>
</dbReference>
<evidence type="ECO:0000313" key="3">
    <source>
        <dbReference type="Proteomes" id="UP000231382"/>
    </source>
</evidence>
<dbReference type="CDD" id="cd06462">
    <property type="entry name" value="Peptidase_S24_S26"/>
    <property type="match status" value="1"/>
</dbReference>
<keyword evidence="1" id="KW-1133">Transmembrane helix</keyword>
<evidence type="ECO:0000313" key="2">
    <source>
        <dbReference type="EMBL" id="PIS07702.1"/>
    </source>
</evidence>
<reference evidence="3" key="1">
    <citation type="submission" date="2017-09" db="EMBL/GenBank/DDBJ databases">
        <title>Depth-based differentiation of microbial function through sediment-hosted aquifers and enrichment of novel symbionts in the deep terrestrial subsurface.</title>
        <authorList>
            <person name="Probst A.J."/>
            <person name="Ladd B."/>
            <person name="Jarett J.K."/>
            <person name="Geller-Mcgrath D.E."/>
            <person name="Sieber C.M.K."/>
            <person name="Emerson J.B."/>
            <person name="Anantharaman K."/>
            <person name="Thomas B.C."/>
            <person name="Malmstrom R."/>
            <person name="Stieglmeier M."/>
            <person name="Klingl A."/>
            <person name="Woyke T."/>
            <person name="Ryan C.M."/>
            <person name="Banfield J.F."/>
        </authorList>
    </citation>
    <scope>NUCLEOTIDE SEQUENCE [LARGE SCALE GENOMIC DNA]</scope>
</reference>
<evidence type="ECO:0008006" key="4">
    <source>
        <dbReference type="Google" id="ProtNLM"/>
    </source>
</evidence>
<comment type="caution">
    <text evidence="2">The sequence shown here is derived from an EMBL/GenBank/DDBJ whole genome shotgun (WGS) entry which is preliminary data.</text>
</comment>
<protein>
    <recommendedName>
        <fullName evidence="4">Peptidase S26 domain-containing protein</fullName>
    </recommendedName>
</protein>
<feature type="transmembrane region" description="Helical" evidence="1">
    <location>
        <begin position="27"/>
        <end position="50"/>
    </location>
</feature>
<name>A0A2H0W6J8_9BACT</name>